<keyword evidence="6" id="KW-1185">Reference proteome</keyword>
<dbReference type="EMBL" id="JAAAPO010000001">
    <property type="protein sequence ID" value="NBC35097.1"/>
    <property type="molecule type" value="Genomic_DNA"/>
</dbReference>
<keyword evidence="2" id="KW-0238">DNA-binding</keyword>
<dbReference type="PROSITE" id="PS50043">
    <property type="entry name" value="HTH_LUXR_2"/>
    <property type="match status" value="1"/>
</dbReference>
<dbReference type="InterPro" id="IPR036388">
    <property type="entry name" value="WH-like_DNA-bd_sf"/>
</dbReference>
<protein>
    <recommendedName>
        <fullName evidence="4">HTH luxR-type domain-containing protein</fullName>
    </recommendedName>
</protein>
<keyword evidence="3" id="KW-0804">Transcription</keyword>
<proteinExistence type="predicted"/>
<dbReference type="Pfam" id="PF00196">
    <property type="entry name" value="GerE"/>
    <property type="match status" value="1"/>
</dbReference>
<dbReference type="CDD" id="cd06170">
    <property type="entry name" value="LuxR_C_like"/>
    <property type="match status" value="1"/>
</dbReference>
<dbReference type="PANTHER" id="PTHR44688:SF16">
    <property type="entry name" value="DNA-BINDING TRANSCRIPTIONAL ACTIVATOR DEVR_DOSR"/>
    <property type="match status" value="1"/>
</dbReference>
<keyword evidence="1" id="KW-0805">Transcription regulation</keyword>
<dbReference type="PRINTS" id="PR00038">
    <property type="entry name" value="HTHLUXR"/>
</dbReference>
<evidence type="ECO:0000313" key="6">
    <source>
        <dbReference type="Proteomes" id="UP000753724"/>
    </source>
</evidence>
<dbReference type="InterPro" id="IPR016032">
    <property type="entry name" value="Sig_transdc_resp-reg_C-effctor"/>
</dbReference>
<evidence type="ECO:0000313" key="5">
    <source>
        <dbReference type="EMBL" id="NBC35097.1"/>
    </source>
</evidence>
<reference evidence="6" key="1">
    <citation type="submission" date="2020-01" db="EMBL/GenBank/DDBJ databases">
        <title>Sphingomonas sp. strain CSW-10.</title>
        <authorList>
            <person name="Chen W.-M."/>
        </authorList>
    </citation>
    <scope>NUCLEOTIDE SEQUENCE [LARGE SCALE GENOMIC DNA]</scope>
    <source>
        <strain evidence="6">FSY-8</strain>
    </source>
</reference>
<gene>
    <name evidence="5" type="ORF">GTZ99_00825</name>
</gene>
<dbReference type="InterPro" id="IPR000792">
    <property type="entry name" value="Tscrpt_reg_LuxR_C"/>
</dbReference>
<dbReference type="PANTHER" id="PTHR44688">
    <property type="entry name" value="DNA-BINDING TRANSCRIPTIONAL ACTIVATOR DEVR_DOSR"/>
    <property type="match status" value="1"/>
</dbReference>
<dbReference type="SMART" id="SM00421">
    <property type="entry name" value="HTH_LUXR"/>
    <property type="match status" value="1"/>
</dbReference>
<comment type="caution">
    <text evidence="5">The sequence shown here is derived from an EMBL/GenBank/DDBJ whole genome shotgun (WGS) entry which is preliminary data.</text>
</comment>
<sequence>MNIGEHDLSTIVHSFAKAALDPAQWMPAMTSLSEAMGAVGCALELTDLNTGAAYVANSAALDGAVRRDYEERIFHINPRINRALSMPLGQVADDSVLMAGDAPHKGEFLDWLERAPYHYIIGGKILNAGGHVGFLTANYAKSHGMVTQTHHDVFAILTPQLINIVEVGRALSANRLRHDLTDLDAPLRVRRQELASLFGLTEREADVAALISEGCNIEQTGEQLAISAYTVRQHLKAVFGKVGVSRQAELVALVSRLG</sequence>
<evidence type="ECO:0000256" key="1">
    <source>
        <dbReference type="ARBA" id="ARBA00023015"/>
    </source>
</evidence>
<evidence type="ECO:0000256" key="2">
    <source>
        <dbReference type="ARBA" id="ARBA00023125"/>
    </source>
</evidence>
<dbReference type="RefSeq" id="WP_161716392.1">
    <property type="nucleotide sequence ID" value="NZ_JAAAPO010000001.1"/>
</dbReference>
<evidence type="ECO:0000256" key="3">
    <source>
        <dbReference type="ARBA" id="ARBA00023163"/>
    </source>
</evidence>
<accession>A0ABW9X991</accession>
<evidence type="ECO:0000259" key="4">
    <source>
        <dbReference type="PROSITE" id="PS50043"/>
    </source>
</evidence>
<organism evidence="5 6">
    <name type="scientific">Novosphingobium ovatum</name>
    <dbReference type="NCBI Taxonomy" id="1908523"/>
    <lineage>
        <taxon>Bacteria</taxon>
        <taxon>Pseudomonadati</taxon>
        <taxon>Pseudomonadota</taxon>
        <taxon>Alphaproteobacteria</taxon>
        <taxon>Sphingomonadales</taxon>
        <taxon>Sphingomonadaceae</taxon>
        <taxon>Novosphingobium</taxon>
    </lineage>
</organism>
<name>A0ABW9X991_9SPHN</name>
<dbReference type="Proteomes" id="UP000753724">
    <property type="component" value="Unassembled WGS sequence"/>
</dbReference>
<dbReference type="Gene3D" id="1.10.10.10">
    <property type="entry name" value="Winged helix-like DNA-binding domain superfamily/Winged helix DNA-binding domain"/>
    <property type="match status" value="1"/>
</dbReference>
<feature type="domain" description="HTH luxR-type" evidence="4">
    <location>
        <begin position="193"/>
        <end position="258"/>
    </location>
</feature>
<dbReference type="SUPFAM" id="SSF46894">
    <property type="entry name" value="C-terminal effector domain of the bipartite response regulators"/>
    <property type="match status" value="1"/>
</dbReference>